<reference evidence="2 3" key="1">
    <citation type="journal article" date="2016" name="Int. J. Syst. Evol. Microbiol.">
        <title>Nocardioides albidus sp. nov., an actinobacterium isolated from garden soil.</title>
        <authorList>
            <person name="Singh H."/>
            <person name="Du J."/>
            <person name="Trinh H."/>
            <person name="Won K."/>
            <person name="Yang J.E."/>
            <person name="Yin C."/>
            <person name="Kook M."/>
            <person name="Yi T.H."/>
        </authorList>
    </citation>
    <scope>NUCLEOTIDE SEQUENCE [LARGE SCALE GENOMIC DNA]</scope>
    <source>
        <strain evidence="2 3">CCTCC AB 2015297</strain>
    </source>
</reference>
<feature type="transmembrane region" description="Helical" evidence="1">
    <location>
        <begin position="69"/>
        <end position="88"/>
    </location>
</feature>
<protein>
    <submittedName>
        <fullName evidence="2">ABC transporter permease</fullName>
    </submittedName>
</protein>
<keyword evidence="3" id="KW-1185">Reference proteome</keyword>
<proteinExistence type="predicted"/>
<feature type="transmembrane region" description="Helical" evidence="1">
    <location>
        <begin position="37"/>
        <end position="57"/>
    </location>
</feature>
<accession>A0A5C4VNI6</accession>
<keyword evidence="1" id="KW-0812">Transmembrane</keyword>
<feature type="transmembrane region" description="Helical" evidence="1">
    <location>
        <begin position="115"/>
        <end position="143"/>
    </location>
</feature>
<feature type="transmembrane region" description="Helical" evidence="1">
    <location>
        <begin position="237"/>
        <end position="260"/>
    </location>
</feature>
<gene>
    <name evidence="2" type="ORF">FHP29_16760</name>
</gene>
<evidence type="ECO:0000313" key="2">
    <source>
        <dbReference type="EMBL" id="TNM37473.1"/>
    </source>
</evidence>
<evidence type="ECO:0000256" key="1">
    <source>
        <dbReference type="SAM" id="Phobius"/>
    </source>
</evidence>
<sequence length="265" mass="28217">MNTPLAPTLDVSSTPRTPLSRLVGVEIRKAIDTRAGFWFASSIVGLVLVVLLIYTLAAPDAAKNFGDMLQVAGGVLGYFLPILIIMLVTGEQSQRNGLVTFTLEPQRSRVVAAKFLAGIALAATVMVLAFLIALVFTAVAAATGATPEWSVEGSLLFNGFVLANLIGIFVGFAIAMLLMNTPAGIVAYFVYSLILPIAAGILSALSSGFEKIAPWIEFNTAQTPLFTGDYQPSGEEWAQLVVTGTLWLVVPLVLGTLRLLRIEFK</sequence>
<organism evidence="2 3">
    <name type="scientific">Nocardioides albidus</name>
    <dbReference type="NCBI Taxonomy" id="1517589"/>
    <lineage>
        <taxon>Bacteria</taxon>
        <taxon>Bacillati</taxon>
        <taxon>Actinomycetota</taxon>
        <taxon>Actinomycetes</taxon>
        <taxon>Propionibacteriales</taxon>
        <taxon>Nocardioidaceae</taxon>
        <taxon>Nocardioides</taxon>
    </lineage>
</organism>
<dbReference type="EMBL" id="VDMP01000026">
    <property type="protein sequence ID" value="TNM37473.1"/>
    <property type="molecule type" value="Genomic_DNA"/>
</dbReference>
<comment type="caution">
    <text evidence="2">The sequence shown here is derived from an EMBL/GenBank/DDBJ whole genome shotgun (WGS) entry which is preliminary data.</text>
</comment>
<dbReference type="OrthoDB" id="3822725at2"/>
<feature type="transmembrane region" description="Helical" evidence="1">
    <location>
        <begin position="155"/>
        <end position="178"/>
    </location>
</feature>
<name>A0A5C4VNI6_9ACTN</name>
<keyword evidence="1" id="KW-0472">Membrane</keyword>
<feature type="transmembrane region" description="Helical" evidence="1">
    <location>
        <begin position="185"/>
        <end position="205"/>
    </location>
</feature>
<keyword evidence="1" id="KW-1133">Transmembrane helix</keyword>
<dbReference type="RefSeq" id="WP_139624020.1">
    <property type="nucleotide sequence ID" value="NZ_VDMP01000026.1"/>
</dbReference>
<evidence type="ECO:0000313" key="3">
    <source>
        <dbReference type="Proteomes" id="UP000313231"/>
    </source>
</evidence>
<dbReference type="Proteomes" id="UP000313231">
    <property type="component" value="Unassembled WGS sequence"/>
</dbReference>
<dbReference type="AlphaFoldDB" id="A0A5C4VNI6"/>